<evidence type="ECO:0000256" key="1">
    <source>
        <dbReference type="SAM" id="MobiDB-lite"/>
    </source>
</evidence>
<organism evidence="2">
    <name type="scientific">Ananas comosus var. bracteatus</name>
    <name type="common">red pineapple</name>
    <dbReference type="NCBI Taxonomy" id="296719"/>
    <lineage>
        <taxon>Eukaryota</taxon>
        <taxon>Viridiplantae</taxon>
        <taxon>Streptophyta</taxon>
        <taxon>Embryophyta</taxon>
        <taxon>Tracheophyta</taxon>
        <taxon>Spermatophyta</taxon>
        <taxon>Magnoliopsida</taxon>
        <taxon>Liliopsida</taxon>
        <taxon>Poales</taxon>
        <taxon>Bromeliaceae</taxon>
        <taxon>Bromelioideae</taxon>
        <taxon>Ananas</taxon>
    </lineage>
</organism>
<feature type="region of interest" description="Disordered" evidence="1">
    <location>
        <begin position="74"/>
        <end position="104"/>
    </location>
</feature>
<feature type="region of interest" description="Disordered" evidence="1">
    <location>
        <begin position="37"/>
        <end position="59"/>
    </location>
</feature>
<protein>
    <submittedName>
        <fullName evidence="2">Uncharacterized protein</fullName>
    </submittedName>
</protein>
<sequence>MDGGHSSLPPTAKCQTEDRRLHIISVVVADVPSWIGGRSGGRARIRSEPGHGCRGRPIASDYEQSKCELRFARERRGGARQGRSSVDSGPTPETEITVPRGGLA</sequence>
<reference evidence="2" key="1">
    <citation type="submission" date="2020-07" db="EMBL/GenBank/DDBJ databases">
        <authorList>
            <person name="Lin J."/>
        </authorList>
    </citation>
    <scope>NUCLEOTIDE SEQUENCE</scope>
</reference>
<gene>
    <name evidence="2" type="ORF">CB5_LOCUS4847</name>
</gene>
<name>A0A6V7NTI7_ANACO</name>
<dbReference type="AlphaFoldDB" id="A0A6V7NTI7"/>
<evidence type="ECO:0000313" key="2">
    <source>
        <dbReference type="EMBL" id="CAD1821636.1"/>
    </source>
</evidence>
<dbReference type="EMBL" id="LR862141">
    <property type="protein sequence ID" value="CAD1821636.1"/>
    <property type="molecule type" value="Genomic_DNA"/>
</dbReference>
<proteinExistence type="predicted"/>
<accession>A0A6V7NTI7</accession>